<dbReference type="AlphaFoldDB" id="A0A6A6TK45"/>
<feature type="region of interest" description="Disordered" evidence="2">
    <location>
        <begin position="63"/>
        <end position="98"/>
    </location>
</feature>
<feature type="coiled-coil region" evidence="1">
    <location>
        <begin position="206"/>
        <end position="233"/>
    </location>
</feature>
<keyword evidence="4" id="KW-1185">Reference proteome</keyword>
<protein>
    <submittedName>
        <fullName evidence="3">Uncharacterized protein</fullName>
    </submittedName>
</protein>
<dbReference type="EMBL" id="MU004304">
    <property type="protein sequence ID" value="KAF2659806.1"/>
    <property type="molecule type" value="Genomic_DNA"/>
</dbReference>
<keyword evidence="1" id="KW-0175">Coiled coil</keyword>
<evidence type="ECO:0000256" key="2">
    <source>
        <dbReference type="SAM" id="MobiDB-lite"/>
    </source>
</evidence>
<feature type="compositionally biased region" description="Polar residues" evidence="2">
    <location>
        <begin position="79"/>
        <end position="94"/>
    </location>
</feature>
<dbReference type="Proteomes" id="UP000799324">
    <property type="component" value="Unassembled WGS sequence"/>
</dbReference>
<organism evidence="3 4">
    <name type="scientific">Lophiostoma macrostomum CBS 122681</name>
    <dbReference type="NCBI Taxonomy" id="1314788"/>
    <lineage>
        <taxon>Eukaryota</taxon>
        <taxon>Fungi</taxon>
        <taxon>Dikarya</taxon>
        <taxon>Ascomycota</taxon>
        <taxon>Pezizomycotina</taxon>
        <taxon>Dothideomycetes</taxon>
        <taxon>Pleosporomycetidae</taxon>
        <taxon>Pleosporales</taxon>
        <taxon>Lophiostomataceae</taxon>
        <taxon>Lophiostoma</taxon>
    </lineage>
</organism>
<name>A0A6A6TK45_9PLEO</name>
<reference evidence="3" key="1">
    <citation type="journal article" date="2020" name="Stud. Mycol.">
        <title>101 Dothideomycetes genomes: a test case for predicting lifestyles and emergence of pathogens.</title>
        <authorList>
            <person name="Haridas S."/>
            <person name="Albert R."/>
            <person name="Binder M."/>
            <person name="Bloem J."/>
            <person name="Labutti K."/>
            <person name="Salamov A."/>
            <person name="Andreopoulos B."/>
            <person name="Baker S."/>
            <person name="Barry K."/>
            <person name="Bills G."/>
            <person name="Bluhm B."/>
            <person name="Cannon C."/>
            <person name="Castanera R."/>
            <person name="Culley D."/>
            <person name="Daum C."/>
            <person name="Ezra D."/>
            <person name="Gonzalez J."/>
            <person name="Henrissat B."/>
            <person name="Kuo A."/>
            <person name="Liang C."/>
            <person name="Lipzen A."/>
            <person name="Lutzoni F."/>
            <person name="Magnuson J."/>
            <person name="Mondo S."/>
            <person name="Nolan M."/>
            <person name="Ohm R."/>
            <person name="Pangilinan J."/>
            <person name="Park H.-J."/>
            <person name="Ramirez L."/>
            <person name="Alfaro M."/>
            <person name="Sun H."/>
            <person name="Tritt A."/>
            <person name="Yoshinaga Y."/>
            <person name="Zwiers L.-H."/>
            <person name="Turgeon B."/>
            <person name="Goodwin S."/>
            <person name="Spatafora J."/>
            <person name="Crous P."/>
            <person name="Grigoriev I."/>
        </authorList>
    </citation>
    <scope>NUCLEOTIDE SEQUENCE</scope>
    <source>
        <strain evidence="3">CBS 122681</strain>
    </source>
</reference>
<evidence type="ECO:0000313" key="4">
    <source>
        <dbReference type="Proteomes" id="UP000799324"/>
    </source>
</evidence>
<accession>A0A6A6TK45</accession>
<sequence length="270" mass="31091">MALDQINFVVVVASYFHFEKSMGASSGVPVMDPAAIIDIHRKRTLQTGARRVGEMSKSTDWLKRSFGRSSSQKQRKLQKTAQASQQPPLDQANQPAEDDEALLQRAEQELLRGRYRQRQPEVEEQIRNCPNTDNYSKPKRYDLEVRPVIECWRAGHFLWCYRHEAHCKLYNWTCENPDPDEPNRRCELIMVPQRLADDLAPYYAKIKLLDKKKERIQNRAAAMVQEIDQIMENIKAKQGTSEVAAAIHQPAMESLDTGGQTATSPRDLYY</sequence>
<evidence type="ECO:0000313" key="3">
    <source>
        <dbReference type="EMBL" id="KAF2659806.1"/>
    </source>
</evidence>
<proteinExistence type="predicted"/>
<gene>
    <name evidence="3" type="ORF">K491DRAFT_675311</name>
</gene>
<evidence type="ECO:0000256" key="1">
    <source>
        <dbReference type="SAM" id="Coils"/>
    </source>
</evidence>
<feature type="region of interest" description="Disordered" evidence="2">
    <location>
        <begin position="251"/>
        <end position="270"/>
    </location>
</feature>